<accession>A0A845R0Z9</accession>
<dbReference type="AlphaFoldDB" id="A0A845R0Z9"/>
<proteinExistence type="predicted"/>
<dbReference type="GO" id="GO:0016874">
    <property type="term" value="F:ligase activity"/>
    <property type="evidence" value="ECO:0007669"/>
    <property type="project" value="UniProtKB-KW"/>
</dbReference>
<name>A0A845R0Z9_9CLOT</name>
<reference evidence="1 3" key="1">
    <citation type="submission" date="2018-08" db="EMBL/GenBank/DDBJ databases">
        <title>Murine metabolic-syndrome-specific gut microbial biobank.</title>
        <authorList>
            <person name="Liu C."/>
        </authorList>
    </citation>
    <scope>NUCLEOTIDE SEQUENCE [LARGE SCALE GENOMIC DNA]</scope>
    <source>
        <strain evidence="1 3">583</strain>
    </source>
</reference>
<dbReference type="EMBL" id="QXXA01000012">
    <property type="protein sequence ID" value="NBI07396.1"/>
    <property type="molecule type" value="Genomic_DNA"/>
</dbReference>
<dbReference type="EMBL" id="QXXA01000015">
    <property type="protein sequence ID" value="NBI07839.1"/>
    <property type="molecule type" value="Genomic_DNA"/>
</dbReference>
<comment type="caution">
    <text evidence="1">The sequence shown here is derived from an EMBL/GenBank/DDBJ whole genome shotgun (WGS) entry which is preliminary data.</text>
</comment>
<protein>
    <submittedName>
        <fullName evidence="1">Formate--tetrahydrofolate ligase</fullName>
    </submittedName>
</protein>
<feature type="non-terminal residue" evidence="1">
    <location>
        <position position="1"/>
    </location>
</feature>
<keyword evidence="1" id="KW-0436">Ligase</keyword>
<sequence length="26" mass="2754">TMPGLPKTPAANNMYLSDEGEISGLF</sequence>
<gene>
    <name evidence="1" type="ORF">D3Z33_11100</name>
    <name evidence="2" type="ORF">D3Z33_13340</name>
</gene>
<evidence type="ECO:0000313" key="1">
    <source>
        <dbReference type="EMBL" id="NBI07396.1"/>
    </source>
</evidence>
<keyword evidence="3" id="KW-1185">Reference proteome</keyword>
<dbReference type="Proteomes" id="UP000467132">
    <property type="component" value="Unassembled WGS sequence"/>
</dbReference>
<organism evidence="1 3">
    <name type="scientific">Senegalia massiliensis</name>
    <dbReference type="NCBI Taxonomy" id="1720316"/>
    <lineage>
        <taxon>Bacteria</taxon>
        <taxon>Bacillati</taxon>
        <taxon>Bacillota</taxon>
        <taxon>Clostridia</taxon>
        <taxon>Eubacteriales</taxon>
        <taxon>Clostridiaceae</taxon>
        <taxon>Senegalia</taxon>
    </lineage>
</organism>
<evidence type="ECO:0000313" key="3">
    <source>
        <dbReference type="Proteomes" id="UP000467132"/>
    </source>
</evidence>
<evidence type="ECO:0000313" key="2">
    <source>
        <dbReference type="EMBL" id="NBI07839.1"/>
    </source>
</evidence>